<evidence type="ECO:0000313" key="3">
    <source>
        <dbReference type="Proteomes" id="UP001652741"/>
    </source>
</evidence>
<sequence length="490" mass="55749">MFQAISGIWRCPPLPMRHHHCSQGSLPEEPCVLIPGCMVSEYQEKYPAYCTTVVRAAKKQNNEYQPLEGRISNMTTFKSDYVAHEVTQRPPKVTKVYVPPDGRMRHSSTYARDYPSHPVQKHTVTKPEEYHPPTAKMVAQSLYTGEFRAWHNQKVQPYRTCDNLKLNDSKFEVTTTFQDDYCHKGPAEARESFKPAANARETLPFDSATNYQTQYVPHPVQPRQPKERAVYRPTSAPLNGVSTHRQDYRGLQAEPAKPFRAKVAWESSPAVFQGTSEFRDQYKAWPLQPKHRHQAEEYCPPEGTMVGLSTAHADYLDHESQQRPQSARPPVEAWTKEAREPLQTRSTMKEDYRTWDVVRRPPMVYADELEKPKGAFANTTTFRSAYTPKTAQRATSFKPTQKLLSPQTMDVDSIYRSTYTPKEIPPCPARDGCPPGFQYSSMGAGGHRLYRTISVQETGLSQLAAATSDKSSYSHSRKSCRVPSRAKRAP</sequence>
<dbReference type="GO" id="GO:0036126">
    <property type="term" value="C:sperm flagellum"/>
    <property type="evidence" value="ECO:0007669"/>
    <property type="project" value="TreeGrafter"/>
</dbReference>
<dbReference type="InterPro" id="IPR033336">
    <property type="entry name" value="SAXO1/2"/>
</dbReference>
<dbReference type="AlphaFoldDB" id="A0A1S3N727"/>
<dbReference type="GeneID" id="106577576"/>
<dbReference type="OrthoDB" id="365640at2759"/>
<name>A0A1S3N727_SALSA</name>
<gene>
    <name evidence="4" type="primary">LOC106577576</name>
</gene>
<evidence type="ECO:0000256" key="2">
    <source>
        <dbReference type="SAM" id="MobiDB-lite"/>
    </source>
</evidence>
<dbReference type="GO" id="GO:0008017">
    <property type="term" value="F:microtubule binding"/>
    <property type="evidence" value="ECO:0007669"/>
    <property type="project" value="InterPro"/>
</dbReference>
<dbReference type="GO" id="GO:0036064">
    <property type="term" value="C:ciliary basal body"/>
    <property type="evidence" value="ECO:0007669"/>
    <property type="project" value="TreeGrafter"/>
</dbReference>
<keyword evidence="3" id="KW-1185">Reference proteome</keyword>
<accession>A0A1S3N727</accession>
<protein>
    <submittedName>
        <fullName evidence="4">Stabilizer of axonemal microtubules 2 isoform X1</fullName>
    </submittedName>
</protein>
<feature type="compositionally biased region" description="Basic residues" evidence="2">
    <location>
        <begin position="475"/>
        <end position="490"/>
    </location>
</feature>
<dbReference type="GO" id="GO:0005814">
    <property type="term" value="C:centriole"/>
    <property type="evidence" value="ECO:0007669"/>
    <property type="project" value="TreeGrafter"/>
</dbReference>
<evidence type="ECO:0000313" key="4">
    <source>
        <dbReference type="RefSeq" id="XP_014011212.1"/>
    </source>
</evidence>
<dbReference type="PANTHER" id="PTHR31516:SF17">
    <property type="entry name" value="STABILIZER OF AXONEMAL MICROTUBULES 2"/>
    <property type="match status" value="1"/>
</dbReference>
<feature type="region of interest" description="Disordered" evidence="2">
    <location>
        <begin position="465"/>
        <end position="490"/>
    </location>
</feature>
<comment type="similarity">
    <text evidence="1">Belongs to the FAM154 family.</text>
</comment>
<dbReference type="STRING" id="8030.ENSSSAP00000032429"/>
<proteinExistence type="inferred from homology"/>
<dbReference type="Proteomes" id="UP001652741">
    <property type="component" value="Chromosome ssa18"/>
</dbReference>
<organism evidence="3 4">
    <name type="scientific">Salmo salar</name>
    <name type="common">Atlantic salmon</name>
    <dbReference type="NCBI Taxonomy" id="8030"/>
    <lineage>
        <taxon>Eukaryota</taxon>
        <taxon>Metazoa</taxon>
        <taxon>Chordata</taxon>
        <taxon>Craniata</taxon>
        <taxon>Vertebrata</taxon>
        <taxon>Euteleostomi</taxon>
        <taxon>Actinopterygii</taxon>
        <taxon>Neopterygii</taxon>
        <taxon>Teleostei</taxon>
        <taxon>Protacanthopterygii</taxon>
        <taxon>Salmoniformes</taxon>
        <taxon>Salmonidae</taxon>
        <taxon>Salmoninae</taxon>
        <taxon>Salmo</taxon>
    </lineage>
</organism>
<reference evidence="4" key="1">
    <citation type="submission" date="2025-08" db="UniProtKB">
        <authorList>
            <consortium name="RefSeq"/>
        </authorList>
    </citation>
    <scope>IDENTIFICATION</scope>
</reference>
<dbReference type="PANTHER" id="PTHR31516">
    <property type="entry name" value="STABILIZER OF AXONEMAL MICROTUBULES 2"/>
    <property type="match status" value="1"/>
</dbReference>
<dbReference type="Pfam" id="PF05217">
    <property type="entry name" value="SAXO1-2"/>
    <property type="match status" value="1"/>
</dbReference>
<dbReference type="GO" id="GO:0005879">
    <property type="term" value="C:axonemal microtubule"/>
    <property type="evidence" value="ECO:0007669"/>
    <property type="project" value="TreeGrafter"/>
</dbReference>
<dbReference type="KEGG" id="sasa:106577576"/>
<evidence type="ECO:0000256" key="1">
    <source>
        <dbReference type="ARBA" id="ARBA00008738"/>
    </source>
</evidence>
<dbReference type="RefSeq" id="XP_014011212.1">
    <property type="nucleotide sequence ID" value="XM_014155737.2"/>
</dbReference>